<keyword evidence="3" id="KW-1185">Reference proteome</keyword>
<evidence type="ECO:0000259" key="1">
    <source>
        <dbReference type="Pfam" id="PF24476"/>
    </source>
</evidence>
<dbReference type="OrthoDB" id="4851742at2759"/>
<dbReference type="EMBL" id="WIGM01000160">
    <property type="protein sequence ID" value="KAF6836472.1"/>
    <property type="molecule type" value="Genomic_DNA"/>
</dbReference>
<gene>
    <name evidence="2" type="ORF">CMUS01_05415</name>
</gene>
<reference evidence="2" key="1">
    <citation type="journal article" date="2020" name="Phytopathology">
        <title>Genome Sequence Resources of Colletotrichum truncatum, C. plurivorum, C. musicola, and C. sojae: Four Species Pathogenic to Soybean (Glycine max).</title>
        <authorList>
            <person name="Rogerio F."/>
            <person name="Boufleur T.R."/>
            <person name="Ciampi-Guillardi M."/>
            <person name="Sukno S.A."/>
            <person name="Thon M.R."/>
            <person name="Massola Junior N.S."/>
            <person name="Baroncelli R."/>
        </authorList>
    </citation>
    <scope>NUCLEOTIDE SEQUENCE</scope>
    <source>
        <strain evidence="2">LFN0074</strain>
    </source>
</reference>
<protein>
    <recommendedName>
        <fullName evidence="1">DUF7580 domain-containing protein</fullName>
    </recommendedName>
</protein>
<accession>A0A8H6KRS5</accession>
<dbReference type="Proteomes" id="UP000639643">
    <property type="component" value="Unassembled WGS sequence"/>
</dbReference>
<evidence type="ECO:0000313" key="3">
    <source>
        <dbReference type="Proteomes" id="UP000639643"/>
    </source>
</evidence>
<organism evidence="2 3">
    <name type="scientific">Colletotrichum musicola</name>
    <dbReference type="NCBI Taxonomy" id="2175873"/>
    <lineage>
        <taxon>Eukaryota</taxon>
        <taxon>Fungi</taxon>
        <taxon>Dikarya</taxon>
        <taxon>Ascomycota</taxon>
        <taxon>Pezizomycotina</taxon>
        <taxon>Sordariomycetes</taxon>
        <taxon>Hypocreomycetidae</taxon>
        <taxon>Glomerellales</taxon>
        <taxon>Glomerellaceae</taxon>
        <taxon>Colletotrichum</taxon>
        <taxon>Colletotrichum orchidearum species complex</taxon>
    </lineage>
</organism>
<evidence type="ECO:0000313" key="2">
    <source>
        <dbReference type="EMBL" id="KAF6836472.1"/>
    </source>
</evidence>
<proteinExistence type="predicted"/>
<dbReference type="InterPro" id="IPR056002">
    <property type="entry name" value="DUF7580"/>
</dbReference>
<dbReference type="PANTHER" id="PTHR35186">
    <property type="entry name" value="ANK_REP_REGION DOMAIN-CONTAINING PROTEIN"/>
    <property type="match status" value="1"/>
</dbReference>
<dbReference type="PANTHER" id="PTHR35186:SF4">
    <property type="entry name" value="PRION-INHIBITION AND PROPAGATION HELO DOMAIN-CONTAINING PROTEIN"/>
    <property type="match status" value="1"/>
</dbReference>
<name>A0A8H6KRS5_9PEZI</name>
<dbReference type="AlphaFoldDB" id="A0A8H6KRS5"/>
<sequence length="535" mass="59774">MSGFEVAGLVLGSIPIIVSALRAYSNGISNLKRWRSYERELKSLGMKLGVERLKLQTLLENLLVGAIPYSQIENMIKDPFGPDWKKDEFHDILRLRLWRSPEVFESIIIDIKLAIDQIQSKLMLDHSGKASSALSRGITSLETLVSGNVKLAPARRHVSQGRLSALVRELSRSTYEALSCAFKCQGPHSVSLRLAPSLTEVTCIPQDTDDDILQKLSLQFAISSHSNQDEAAKHWEEILLRPVIKPEMVIPTTLDLRPAKKGVKFAETTPNTPEAHGKSLKLNPDLAASLQRNIDDLCKVVHRSAKRKFEACYGCITDSVSLKTYGLYSVSDCPHDASDYNWKLIPLTDVLGSTGKELPVLTYADTLRLASVVSSSVSKLHNTPWMPKTLSHSDVFFIQRPGKNLFEDVSFLNELPHHPLSPGEAAVANVRNKTLIALGILLVEIILRQTMDSRRGHEESLIPHASYRQAVHLLDSCEVKMEASDRYEEAVRRCLKGEFHFQGRNVEDDGFRQDVFGSIVKLLEEDMNDCNGNFV</sequence>
<dbReference type="Pfam" id="PF24476">
    <property type="entry name" value="DUF7580"/>
    <property type="match status" value="1"/>
</dbReference>
<feature type="domain" description="DUF7580" evidence="1">
    <location>
        <begin position="165"/>
        <end position="528"/>
    </location>
</feature>
<comment type="caution">
    <text evidence="2">The sequence shown here is derived from an EMBL/GenBank/DDBJ whole genome shotgun (WGS) entry which is preliminary data.</text>
</comment>